<sequence>MTENMYHGPSVHLYVLLVKQYDFQMCVCVRVHACVCVSDCIFAICITIGCFTL</sequence>
<evidence type="ECO:0000313" key="1">
    <source>
        <dbReference type="EMBL" id="JAI01810.1"/>
    </source>
</evidence>
<accession>A0A0E9XGP2</accession>
<name>A0A0E9XGP2_ANGAN</name>
<reference evidence="1" key="2">
    <citation type="journal article" date="2015" name="Fish Shellfish Immunol.">
        <title>Early steps in the European eel (Anguilla anguilla)-Vibrio vulnificus interaction in the gills: Role of the RtxA13 toxin.</title>
        <authorList>
            <person name="Callol A."/>
            <person name="Pajuelo D."/>
            <person name="Ebbesson L."/>
            <person name="Teles M."/>
            <person name="MacKenzie S."/>
            <person name="Amaro C."/>
        </authorList>
    </citation>
    <scope>NUCLEOTIDE SEQUENCE</scope>
</reference>
<organism evidence="1">
    <name type="scientific">Anguilla anguilla</name>
    <name type="common">European freshwater eel</name>
    <name type="synonym">Muraena anguilla</name>
    <dbReference type="NCBI Taxonomy" id="7936"/>
    <lineage>
        <taxon>Eukaryota</taxon>
        <taxon>Metazoa</taxon>
        <taxon>Chordata</taxon>
        <taxon>Craniata</taxon>
        <taxon>Vertebrata</taxon>
        <taxon>Euteleostomi</taxon>
        <taxon>Actinopterygii</taxon>
        <taxon>Neopterygii</taxon>
        <taxon>Teleostei</taxon>
        <taxon>Anguilliformes</taxon>
        <taxon>Anguillidae</taxon>
        <taxon>Anguilla</taxon>
    </lineage>
</organism>
<reference evidence="1" key="1">
    <citation type="submission" date="2014-11" db="EMBL/GenBank/DDBJ databases">
        <authorList>
            <person name="Amaro Gonzalez C."/>
        </authorList>
    </citation>
    <scope>NUCLEOTIDE SEQUENCE</scope>
</reference>
<dbReference type="AlphaFoldDB" id="A0A0E9XGP2"/>
<proteinExistence type="predicted"/>
<protein>
    <submittedName>
        <fullName evidence="1">Uncharacterized protein</fullName>
    </submittedName>
</protein>
<dbReference type="EMBL" id="GBXM01006768">
    <property type="protein sequence ID" value="JAI01810.1"/>
    <property type="molecule type" value="Transcribed_RNA"/>
</dbReference>